<gene>
    <name evidence="3" type="ORF">SAMN05444370_10714</name>
</gene>
<keyword evidence="1" id="KW-0472">Membrane</keyword>
<dbReference type="GO" id="GO:0006629">
    <property type="term" value="P:lipid metabolic process"/>
    <property type="evidence" value="ECO:0007669"/>
    <property type="project" value="InterPro"/>
</dbReference>
<dbReference type="EMBL" id="FNQM01000007">
    <property type="protein sequence ID" value="SEA58250.1"/>
    <property type="molecule type" value="Genomic_DNA"/>
</dbReference>
<sequence>MTEALAAYALAWRRRAFVIPLFMGVRLLSLAVVAPLTGAVVALAVSLSRQPALSDADILMFLATPGGVLAALGLSAVFLVGSVVGLAAMTIDLRRPDASGLRAIPAAVMRLGGRLRALAHYAALLTLRVLALAAPFVLAALLTARALISERDINYYLSERPPEFLLAAAVIALLALGLAALLAARFAGWAVSLHLALFEAVPPARAFGLSRERIAGGRRRLLRALGWWLAIRLGLSMAGAAAAALAMAWAPGLLEGHVRLALLTIGVLAALWALLDMAIAGVALGALAALLNARFDPDATEAPVGAPPPRRVRVVVAAAALAAVTGPLAGAAMLDGVEASDAVLVIGHRGASALAPENSLAAIRRAVEDGADWVEIDVQESAEGAVIVVHDSDFMKLAGVGLKVRDATADDLARIDIGSWFGPEHAGERTPTLAQALEAVRGRARLLIELKHYGFEVDLENRVAAVVEAAGMADEVAVMSLKYASVVKMAALRPGWPLGVLAATAIGDVSRLEGDFVAIRAASASPGLAERLHRAGKKLIVWTVNDPAEMSAMISLGADGLITDDPGLARDVLAARAAMTPPERLLVLLADRLGLDLPASARRDDSP</sequence>
<dbReference type="SUPFAM" id="SSF51695">
    <property type="entry name" value="PLC-like phosphodiesterases"/>
    <property type="match status" value="1"/>
</dbReference>
<protein>
    <submittedName>
        <fullName evidence="3">Glycerophosphoryl diester phosphodiesterase</fullName>
    </submittedName>
</protein>
<dbReference type="PANTHER" id="PTHR46211:SF14">
    <property type="entry name" value="GLYCEROPHOSPHODIESTER PHOSPHODIESTERASE"/>
    <property type="match status" value="1"/>
</dbReference>
<evidence type="ECO:0000256" key="1">
    <source>
        <dbReference type="SAM" id="Phobius"/>
    </source>
</evidence>
<dbReference type="STRING" id="89524.SAMN05444370_10714"/>
<reference evidence="3 4" key="1">
    <citation type="submission" date="2016-10" db="EMBL/GenBank/DDBJ databases">
        <authorList>
            <person name="de Groot N.N."/>
        </authorList>
    </citation>
    <scope>NUCLEOTIDE SEQUENCE [LARGE SCALE GENOMIC DNA]</scope>
    <source>
        <strain evidence="3 4">DSM 15345</strain>
    </source>
</reference>
<dbReference type="InterPro" id="IPR030395">
    <property type="entry name" value="GP_PDE_dom"/>
</dbReference>
<dbReference type="PROSITE" id="PS51704">
    <property type="entry name" value="GP_PDE"/>
    <property type="match status" value="1"/>
</dbReference>
<feature type="transmembrane region" description="Helical" evidence="1">
    <location>
        <begin position="262"/>
        <end position="291"/>
    </location>
</feature>
<feature type="transmembrane region" description="Helical" evidence="1">
    <location>
        <begin position="26"/>
        <end position="46"/>
    </location>
</feature>
<dbReference type="OrthoDB" id="1854250at2"/>
<name>A0A1H4CD55_9RHOB</name>
<feature type="transmembrane region" description="Helical" evidence="1">
    <location>
        <begin position="312"/>
        <end position="334"/>
    </location>
</feature>
<proteinExistence type="predicted"/>
<dbReference type="Proteomes" id="UP000198703">
    <property type="component" value="Unassembled WGS sequence"/>
</dbReference>
<feature type="domain" description="GP-PDE" evidence="2">
    <location>
        <begin position="343"/>
        <end position="573"/>
    </location>
</feature>
<feature type="transmembrane region" description="Helical" evidence="1">
    <location>
        <begin position="118"/>
        <end position="143"/>
    </location>
</feature>
<feature type="transmembrane region" description="Helical" evidence="1">
    <location>
        <begin position="164"/>
        <end position="183"/>
    </location>
</feature>
<keyword evidence="4" id="KW-1185">Reference proteome</keyword>
<dbReference type="Pfam" id="PF03009">
    <property type="entry name" value="GDPD"/>
    <property type="match status" value="1"/>
</dbReference>
<dbReference type="RefSeq" id="WP_093253945.1">
    <property type="nucleotide sequence ID" value="NZ_FNQM01000007.1"/>
</dbReference>
<feature type="transmembrane region" description="Helical" evidence="1">
    <location>
        <begin position="229"/>
        <end position="250"/>
    </location>
</feature>
<feature type="transmembrane region" description="Helical" evidence="1">
    <location>
        <begin position="58"/>
        <end position="91"/>
    </location>
</feature>
<evidence type="ECO:0000313" key="4">
    <source>
        <dbReference type="Proteomes" id="UP000198703"/>
    </source>
</evidence>
<evidence type="ECO:0000313" key="3">
    <source>
        <dbReference type="EMBL" id="SEA58250.1"/>
    </source>
</evidence>
<accession>A0A1H4CD55</accession>
<keyword evidence="1" id="KW-1133">Transmembrane helix</keyword>
<dbReference type="Gene3D" id="3.20.20.190">
    <property type="entry name" value="Phosphatidylinositol (PI) phosphodiesterase"/>
    <property type="match status" value="1"/>
</dbReference>
<dbReference type="GO" id="GO:0008081">
    <property type="term" value="F:phosphoric diester hydrolase activity"/>
    <property type="evidence" value="ECO:0007669"/>
    <property type="project" value="InterPro"/>
</dbReference>
<dbReference type="AlphaFoldDB" id="A0A1H4CD55"/>
<dbReference type="InterPro" id="IPR017946">
    <property type="entry name" value="PLC-like_Pdiesterase_TIM-brl"/>
</dbReference>
<dbReference type="PANTHER" id="PTHR46211">
    <property type="entry name" value="GLYCEROPHOSPHORYL DIESTER PHOSPHODIESTERASE"/>
    <property type="match status" value="1"/>
</dbReference>
<keyword evidence="1" id="KW-0812">Transmembrane</keyword>
<organism evidence="3 4">
    <name type="scientific">Rubrimonas cliftonensis</name>
    <dbReference type="NCBI Taxonomy" id="89524"/>
    <lineage>
        <taxon>Bacteria</taxon>
        <taxon>Pseudomonadati</taxon>
        <taxon>Pseudomonadota</taxon>
        <taxon>Alphaproteobacteria</taxon>
        <taxon>Rhodobacterales</taxon>
        <taxon>Paracoccaceae</taxon>
        <taxon>Rubrimonas</taxon>
    </lineage>
</organism>
<evidence type="ECO:0000259" key="2">
    <source>
        <dbReference type="PROSITE" id="PS51704"/>
    </source>
</evidence>